<evidence type="ECO:0000313" key="2">
    <source>
        <dbReference type="EMBL" id="PNF86816.1"/>
    </source>
</evidence>
<name>A0ABX4W5P8_9GAMM</name>
<evidence type="ECO:0008006" key="4">
    <source>
        <dbReference type="Google" id="ProtNLM"/>
    </source>
</evidence>
<feature type="transmembrane region" description="Helical" evidence="1">
    <location>
        <begin position="354"/>
        <end position="385"/>
    </location>
</feature>
<dbReference type="RefSeq" id="WP_102856931.1">
    <property type="nucleotide sequence ID" value="NZ_JAMOHT010000027.1"/>
</dbReference>
<gene>
    <name evidence="2" type="ORF">CXK93_08535</name>
</gene>
<feature type="transmembrane region" description="Helical" evidence="1">
    <location>
        <begin position="180"/>
        <end position="198"/>
    </location>
</feature>
<feature type="transmembrane region" description="Helical" evidence="1">
    <location>
        <begin position="12"/>
        <end position="28"/>
    </location>
</feature>
<keyword evidence="1" id="KW-0812">Transmembrane</keyword>
<keyword evidence="1" id="KW-0472">Membrane</keyword>
<proteinExistence type="predicted"/>
<reference evidence="2 3" key="1">
    <citation type="submission" date="2018-01" db="EMBL/GenBank/DDBJ databases">
        <title>Denitrification phenotypes of diverse strains of Pseudomonas stutzeri.</title>
        <authorList>
            <person name="Milligan D.A."/>
            <person name="Bergaust L."/>
            <person name="Bakken L.R."/>
            <person name="Frostegard A."/>
        </authorList>
    </citation>
    <scope>NUCLEOTIDE SEQUENCE [LARGE SCALE GENOMIC DNA]</scope>
    <source>
        <strain evidence="2 3">ST27MN3</strain>
    </source>
</reference>
<organism evidence="2 3">
    <name type="scientific">Stutzerimonas decontaminans</name>
    <dbReference type="NCBI Taxonomy" id="3022791"/>
    <lineage>
        <taxon>Bacteria</taxon>
        <taxon>Pseudomonadati</taxon>
        <taxon>Pseudomonadota</taxon>
        <taxon>Gammaproteobacteria</taxon>
        <taxon>Pseudomonadales</taxon>
        <taxon>Pseudomonadaceae</taxon>
        <taxon>Stutzerimonas</taxon>
    </lineage>
</organism>
<dbReference type="EMBL" id="POUI01000001">
    <property type="protein sequence ID" value="PNF86816.1"/>
    <property type="molecule type" value="Genomic_DNA"/>
</dbReference>
<accession>A0ABX4W5P8</accession>
<feature type="transmembrane region" description="Helical" evidence="1">
    <location>
        <begin position="34"/>
        <end position="52"/>
    </location>
</feature>
<feature type="transmembrane region" description="Helical" evidence="1">
    <location>
        <begin position="151"/>
        <end position="173"/>
    </location>
</feature>
<dbReference type="Proteomes" id="UP000236021">
    <property type="component" value="Unassembled WGS sequence"/>
</dbReference>
<evidence type="ECO:0000256" key="1">
    <source>
        <dbReference type="SAM" id="Phobius"/>
    </source>
</evidence>
<feature type="transmembrane region" description="Helical" evidence="1">
    <location>
        <begin position="121"/>
        <end position="139"/>
    </location>
</feature>
<protein>
    <recommendedName>
        <fullName evidence="4">O-antigen ligase-like membrane protein</fullName>
    </recommendedName>
</protein>
<feature type="transmembrane region" description="Helical" evidence="1">
    <location>
        <begin position="309"/>
        <end position="334"/>
    </location>
</feature>
<comment type="caution">
    <text evidence="2">The sequence shown here is derived from an EMBL/GenBank/DDBJ whole genome shotgun (WGS) entry which is preliminary data.</text>
</comment>
<evidence type="ECO:0000313" key="3">
    <source>
        <dbReference type="Proteomes" id="UP000236021"/>
    </source>
</evidence>
<keyword evidence="3" id="KW-1185">Reference proteome</keyword>
<keyword evidence="1" id="KW-1133">Transmembrane helix</keyword>
<sequence>MRLALRNDAGYSLLRFSLAVSLGVLPFVPSILDPAAICLMVALGIYSGLILFKKGRMGINCYGIYIVFFVGYLVFVNSLVSFVYDKDLAVFFRGVVPFLFFLFFTVFWNDGRLTDKAAYDLAWLASIAWLVKICLFHAFDIFRVLSGELARLSYVVSDVLIPFGLVGFVLTLYKGGLNGAVRFLLLAGFGGVIILSGYRSQFLMMVTVLLFYLRVWKSLLGMGLALVLFLIIGFLYLEGFPVIEVLVSRMSGSAGDSVRGAELDFAFSKFYESPIFGLGLTVPVPVELTRPDYVTELFEKDTVPYIHNFLGYFLMNTGVIGAGGILLALCWPLFMSGVYWLKGDGLHDEGVFIVLFLLVVFFSVSASFRQIQIIIVFMLLAVFVFKRNREGLI</sequence>
<feature type="transmembrane region" description="Helical" evidence="1">
    <location>
        <begin position="218"/>
        <end position="237"/>
    </location>
</feature>
<feature type="transmembrane region" description="Helical" evidence="1">
    <location>
        <begin position="64"/>
        <end position="84"/>
    </location>
</feature>
<feature type="transmembrane region" description="Helical" evidence="1">
    <location>
        <begin position="90"/>
        <end position="109"/>
    </location>
</feature>